<feature type="transmembrane region" description="Helical" evidence="7">
    <location>
        <begin position="65"/>
        <end position="89"/>
    </location>
</feature>
<evidence type="ECO:0000256" key="1">
    <source>
        <dbReference type="ARBA" id="ARBA00004651"/>
    </source>
</evidence>
<dbReference type="Gene3D" id="1.10.3720.10">
    <property type="entry name" value="MetI-like"/>
    <property type="match status" value="1"/>
</dbReference>
<evidence type="ECO:0000256" key="7">
    <source>
        <dbReference type="RuleBase" id="RU363032"/>
    </source>
</evidence>
<feature type="domain" description="ABC transmembrane type-1" evidence="8">
    <location>
        <begin position="61"/>
        <end position="245"/>
    </location>
</feature>
<keyword evidence="6 7" id="KW-0472">Membrane</keyword>
<dbReference type="GO" id="GO:0005886">
    <property type="term" value="C:plasma membrane"/>
    <property type="evidence" value="ECO:0007669"/>
    <property type="project" value="UniProtKB-SubCell"/>
</dbReference>
<dbReference type="PANTHER" id="PTHR30151:SF25">
    <property type="entry name" value="TAURINE TRANSPORT SYSTEM PERMEASE PROTEIN TAUC"/>
    <property type="match status" value="1"/>
</dbReference>
<feature type="transmembrane region" description="Helical" evidence="7">
    <location>
        <begin position="188"/>
        <end position="212"/>
    </location>
</feature>
<name>A0AAU7QV89_9ACTN</name>
<comment type="similarity">
    <text evidence="7">Belongs to the binding-protein-dependent transport system permease family.</text>
</comment>
<gene>
    <name evidence="9" type="ORF">ABIH81_19670</name>
</gene>
<evidence type="ECO:0000259" key="8">
    <source>
        <dbReference type="PROSITE" id="PS50928"/>
    </source>
</evidence>
<dbReference type="PROSITE" id="PS50928">
    <property type="entry name" value="ABC_TM1"/>
    <property type="match status" value="1"/>
</dbReference>
<dbReference type="InterPro" id="IPR000515">
    <property type="entry name" value="MetI-like"/>
</dbReference>
<keyword evidence="5 7" id="KW-1133">Transmembrane helix</keyword>
<feature type="transmembrane region" description="Helical" evidence="7">
    <location>
        <begin position="224"/>
        <end position="244"/>
    </location>
</feature>
<reference evidence="9" key="1">
    <citation type="submission" date="2024-06" db="EMBL/GenBank/DDBJ databases">
        <title>Micromonospora sp. strain HUAS YX12 genome sequences.</title>
        <authorList>
            <person name="Mo P."/>
        </authorList>
    </citation>
    <scope>NUCLEOTIDE SEQUENCE</scope>
    <source>
        <strain evidence="9">HUAS YX12</strain>
    </source>
</reference>
<dbReference type="GO" id="GO:0055085">
    <property type="term" value="P:transmembrane transport"/>
    <property type="evidence" value="ECO:0007669"/>
    <property type="project" value="InterPro"/>
</dbReference>
<accession>A0AAU7QV89</accession>
<keyword evidence="3" id="KW-1003">Cell membrane</keyword>
<dbReference type="PANTHER" id="PTHR30151">
    <property type="entry name" value="ALKANE SULFONATE ABC TRANSPORTER-RELATED, MEMBRANE SUBUNIT"/>
    <property type="match status" value="1"/>
</dbReference>
<evidence type="ECO:0000256" key="4">
    <source>
        <dbReference type="ARBA" id="ARBA00022692"/>
    </source>
</evidence>
<organism evidence="9">
    <name type="scientific">Micromonospora sp. HUAS YX12</name>
    <dbReference type="NCBI Taxonomy" id="3156396"/>
    <lineage>
        <taxon>Bacteria</taxon>
        <taxon>Bacillati</taxon>
        <taxon>Actinomycetota</taxon>
        <taxon>Actinomycetes</taxon>
        <taxon>Micromonosporales</taxon>
        <taxon>Micromonosporaceae</taxon>
        <taxon>Micromonospora</taxon>
    </lineage>
</organism>
<keyword evidence="4 7" id="KW-0812">Transmembrane</keyword>
<evidence type="ECO:0000256" key="6">
    <source>
        <dbReference type="ARBA" id="ARBA00023136"/>
    </source>
</evidence>
<comment type="subcellular location">
    <subcellularLocation>
        <location evidence="1 7">Cell membrane</location>
        <topology evidence="1 7">Multi-pass membrane protein</topology>
    </subcellularLocation>
</comment>
<feature type="transmembrane region" description="Helical" evidence="7">
    <location>
        <begin position="7"/>
        <end position="28"/>
    </location>
</feature>
<evidence type="ECO:0000256" key="3">
    <source>
        <dbReference type="ARBA" id="ARBA00022475"/>
    </source>
</evidence>
<dbReference type="RefSeq" id="WP_349876365.1">
    <property type="nucleotide sequence ID" value="NZ_CP157974.1"/>
</dbReference>
<evidence type="ECO:0000256" key="2">
    <source>
        <dbReference type="ARBA" id="ARBA00022448"/>
    </source>
</evidence>
<feature type="transmembrane region" description="Helical" evidence="7">
    <location>
        <begin position="110"/>
        <end position="139"/>
    </location>
</feature>
<protein>
    <submittedName>
        <fullName evidence="9">ABC transporter permease</fullName>
    </submittedName>
</protein>
<evidence type="ECO:0000256" key="5">
    <source>
        <dbReference type="ARBA" id="ARBA00022989"/>
    </source>
</evidence>
<dbReference type="AlphaFoldDB" id="A0AAU7QV89"/>
<dbReference type="SUPFAM" id="SSF161098">
    <property type="entry name" value="MetI-like"/>
    <property type="match status" value="1"/>
</dbReference>
<dbReference type="GO" id="GO:0010438">
    <property type="term" value="P:cellular response to sulfur starvation"/>
    <property type="evidence" value="ECO:0007669"/>
    <property type="project" value="TreeGrafter"/>
</dbReference>
<dbReference type="InterPro" id="IPR035906">
    <property type="entry name" value="MetI-like_sf"/>
</dbReference>
<sequence length="264" mass="28913">MRLAGRITRTAVAAIALPVALLALWWILTADSESYYLPPLSDILAAVDDVWLHSNRLSVDVLPSLLRLSGGFLLAVALGVSLGVAIGSFRRVRAFCEPVLEFLRAIPPPVLVPVLMLFAGIGDTMKVLVIVSGCLWPILLNTVEGVRAIDEVLVETSRCYGVRGPARLWHLIIRSASPQIVAGMRQGLSIGIILMVISEMFAASNGLGFSIIQFQRTFAVTEMWTGILLLGLLGFLLAMLTRLFERRVLNWYYGLRQAQRGGSR</sequence>
<evidence type="ECO:0000313" key="9">
    <source>
        <dbReference type="EMBL" id="XBT79874.1"/>
    </source>
</evidence>
<keyword evidence="2 7" id="KW-0813">Transport</keyword>
<dbReference type="Pfam" id="PF00528">
    <property type="entry name" value="BPD_transp_1"/>
    <property type="match status" value="1"/>
</dbReference>
<dbReference type="EMBL" id="CP157974">
    <property type="protein sequence ID" value="XBT79874.1"/>
    <property type="molecule type" value="Genomic_DNA"/>
</dbReference>
<proteinExistence type="inferred from homology"/>